<dbReference type="InterPro" id="IPR032199">
    <property type="entry name" value="RMI1_C"/>
</dbReference>
<dbReference type="Proteomes" id="UP000652761">
    <property type="component" value="Unassembled WGS sequence"/>
</dbReference>
<evidence type="ECO:0000313" key="3">
    <source>
        <dbReference type="EMBL" id="MQL93781.1"/>
    </source>
</evidence>
<keyword evidence="4" id="KW-1185">Reference proteome</keyword>
<dbReference type="PANTHER" id="PTHR14790">
    <property type="entry name" value="RECQ-MEDIATED GENOME INSTABILITY PROTEIN 1 RMI1"/>
    <property type="match status" value="1"/>
</dbReference>
<evidence type="ECO:0000259" key="2">
    <source>
        <dbReference type="Pfam" id="PF16099"/>
    </source>
</evidence>
<organism evidence="3 4">
    <name type="scientific">Colocasia esculenta</name>
    <name type="common">Wild taro</name>
    <name type="synonym">Arum esculentum</name>
    <dbReference type="NCBI Taxonomy" id="4460"/>
    <lineage>
        <taxon>Eukaryota</taxon>
        <taxon>Viridiplantae</taxon>
        <taxon>Streptophyta</taxon>
        <taxon>Embryophyta</taxon>
        <taxon>Tracheophyta</taxon>
        <taxon>Spermatophyta</taxon>
        <taxon>Magnoliopsida</taxon>
        <taxon>Liliopsida</taxon>
        <taxon>Araceae</taxon>
        <taxon>Aroideae</taxon>
        <taxon>Colocasieae</taxon>
        <taxon>Colocasia</taxon>
    </lineage>
</organism>
<comment type="caution">
    <text evidence="3">The sequence shown here is derived from an EMBL/GenBank/DDBJ whole genome shotgun (WGS) entry which is preliminary data.</text>
</comment>
<dbReference type="GO" id="GO:0031422">
    <property type="term" value="C:RecQ family helicase-topoisomerase III complex"/>
    <property type="evidence" value="ECO:0007669"/>
    <property type="project" value="TreeGrafter"/>
</dbReference>
<feature type="domain" description="RecQ-mediated genome instability protein 1 C-terminal OB-fold" evidence="2">
    <location>
        <begin position="170"/>
        <end position="312"/>
    </location>
</feature>
<dbReference type="GO" id="GO:0000712">
    <property type="term" value="P:resolution of meiotic recombination intermediates"/>
    <property type="evidence" value="ECO:0007669"/>
    <property type="project" value="TreeGrafter"/>
</dbReference>
<feature type="region of interest" description="Disordered" evidence="1">
    <location>
        <begin position="75"/>
        <end position="99"/>
    </location>
</feature>
<dbReference type="EMBL" id="NMUH01001597">
    <property type="protein sequence ID" value="MQL93781.1"/>
    <property type="molecule type" value="Genomic_DNA"/>
</dbReference>
<dbReference type="AlphaFoldDB" id="A0A843VBE1"/>
<dbReference type="OrthoDB" id="341511at2759"/>
<dbReference type="PANTHER" id="PTHR14790:SF15">
    <property type="entry name" value="RECQ-MEDIATED GENOME INSTABILITY PROTEIN 1"/>
    <property type="match status" value="1"/>
</dbReference>
<dbReference type="GO" id="GO:0000166">
    <property type="term" value="F:nucleotide binding"/>
    <property type="evidence" value="ECO:0007669"/>
    <property type="project" value="InterPro"/>
</dbReference>
<reference evidence="3" key="1">
    <citation type="submission" date="2017-07" db="EMBL/GenBank/DDBJ databases">
        <title>Taro Niue Genome Assembly and Annotation.</title>
        <authorList>
            <person name="Atibalentja N."/>
            <person name="Keating K."/>
            <person name="Fields C.J."/>
        </authorList>
    </citation>
    <scope>NUCLEOTIDE SEQUENCE</scope>
    <source>
        <strain evidence="3">Niue_2</strain>
        <tissue evidence="3">Leaf</tissue>
    </source>
</reference>
<dbReference type="GO" id="GO:0000724">
    <property type="term" value="P:double-strand break repair via homologous recombination"/>
    <property type="evidence" value="ECO:0007669"/>
    <property type="project" value="TreeGrafter"/>
</dbReference>
<evidence type="ECO:0000256" key="1">
    <source>
        <dbReference type="SAM" id="MobiDB-lite"/>
    </source>
</evidence>
<accession>A0A843VBE1</accession>
<proteinExistence type="predicted"/>
<evidence type="ECO:0000313" key="4">
    <source>
        <dbReference type="Proteomes" id="UP000652761"/>
    </source>
</evidence>
<sequence length="333" mass="36662">MQMNDNFATLNVSGLGPIEGVATPNNGGSILEQSVAVHTRRTTKQLPVPSTNRDIEEFVVSRIGRSIIEDFSVQQDQHTDTPCTGRGNTEPSTVQDTLGRVSRQSAIQRSGECCIEESAVAHIYMDSELPVSSNSGAGEADTDMAEADIVDHPLILSEDHPLILSEEREIPFTYLACLLAKWAAKEDSLSSIRGKIKCFLTGVKGFQFRQRSIYELRVYVDDGSLISEVLVDHHVVEKGIGYSPKEVTAALSSSDKTTSSNMREAMKRFQLFLTKFEGTMLVEINKEQTVPVAVEMNQSFSTSDAWLLLKRLQTFTASPTAQQQCLNIIDVSP</sequence>
<dbReference type="GO" id="GO:0016604">
    <property type="term" value="C:nuclear body"/>
    <property type="evidence" value="ECO:0007669"/>
    <property type="project" value="TreeGrafter"/>
</dbReference>
<name>A0A843VBE1_COLES</name>
<protein>
    <recommendedName>
        <fullName evidence="2">RecQ-mediated genome instability protein 1 C-terminal OB-fold domain-containing protein</fullName>
    </recommendedName>
</protein>
<gene>
    <name evidence="3" type="ORF">Taro_026429</name>
</gene>
<dbReference type="Pfam" id="PF16099">
    <property type="entry name" value="RMI1_C"/>
    <property type="match status" value="1"/>
</dbReference>